<name>A0ABU7U1K3_9PROT</name>
<reference evidence="1 2" key="1">
    <citation type="submission" date="2023-10" db="EMBL/GenBank/DDBJ databases">
        <title>Sorlinia euscelidii gen. nov., sp. nov., an acetic acid bacteria isolated from the gut of Euscelidius variegatus emitter.</title>
        <authorList>
            <person name="Michoud G."/>
            <person name="Marasco R."/>
            <person name="Seferji K."/>
            <person name="Gonella E."/>
            <person name="Garuglieri E."/>
            <person name="Alma A."/>
            <person name="Mapelli F."/>
            <person name="Borin S."/>
            <person name="Daffonchio D."/>
            <person name="Crotti E."/>
        </authorList>
    </citation>
    <scope>NUCLEOTIDE SEQUENCE [LARGE SCALE GENOMIC DNA]</scope>
    <source>
        <strain evidence="1 2">EV16P</strain>
    </source>
</reference>
<evidence type="ECO:0000313" key="1">
    <source>
        <dbReference type="EMBL" id="MEE8658759.1"/>
    </source>
</evidence>
<proteinExistence type="predicted"/>
<comment type="caution">
    <text evidence="1">The sequence shown here is derived from an EMBL/GenBank/DDBJ whole genome shotgun (WGS) entry which is preliminary data.</text>
</comment>
<dbReference type="InterPro" id="IPR009531">
    <property type="entry name" value="DUF1150"/>
</dbReference>
<keyword evidence="2" id="KW-1185">Reference proteome</keyword>
<sequence length="84" mass="8972">MARTSSASDAPYPAGATSDLRTISNLELLELGMKQVAYVREVVFEGEAAFAIHAADGTPMALAEDHDSAVEAIIDNELTPTWLH</sequence>
<gene>
    <name evidence="1" type="ORF">DOFOFD_07010</name>
</gene>
<dbReference type="Proteomes" id="UP001312908">
    <property type="component" value="Unassembled WGS sequence"/>
</dbReference>
<evidence type="ECO:0000313" key="2">
    <source>
        <dbReference type="Proteomes" id="UP001312908"/>
    </source>
</evidence>
<dbReference type="EMBL" id="JAWJZY010000002">
    <property type="protein sequence ID" value="MEE8658759.1"/>
    <property type="molecule type" value="Genomic_DNA"/>
</dbReference>
<accession>A0ABU7U1K3</accession>
<dbReference type="Pfam" id="PF06620">
    <property type="entry name" value="DUF1150"/>
    <property type="match status" value="1"/>
</dbReference>
<dbReference type="RefSeq" id="WP_319807774.1">
    <property type="nucleotide sequence ID" value="NZ_JAWJZY010000002.1"/>
</dbReference>
<protein>
    <submittedName>
        <fullName evidence="1">DUF1150 domain-containing protein</fullName>
    </submittedName>
</protein>
<organism evidence="1 2">
    <name type="scientific">Sorlinia euscelidii</name>
    <dbReference type="NCBI Taxonomy" id="3081148"/>
    <lineage>
        <taxon>Bacteria</taxon>
        <taxon>Pseudomonadati</taxon>
        <taxon>Pseudomonadota</taxon>
        <taxon>Alphaproteobacteria</taxon>
        <taxon>Acetobacterales</taxon>
        <taxon>Acetobacteraceae</taxon>
        <taxon>Sorlinia</taxon>
    </lineage>
</organism>